<keyword evidence="2" id="KW-1185">Reference proteome</keyword>
<dbReference type="AlphaFoldDB" id="A0AAD6A6D0"/>
<sequence length="152" mass="17256">MKNNLTLWRRNRKHSTSRLNVSFIRKLLSKFLKPAALQHRELHEILYKDQSNQLPGEKLVIGFSTRATLNRLLDAGDITPQQVQRFLQAAVAFLVRAVEYAMKKLLIRELLIKHANVSGCPAEGSVEWKTPSTLSTGFLNFSHTTDLTSVTN</sequence>
<proteinExistence type="predicted"/>
<dbReference type="EMBL" id="JAPTMU010000350">
    <property type="protein sequence ID" value="KAJ4919052.1"/>
    <property type="molecule type" value="Genomic_DNA"/>
</dbReference>
<name>A0AAD6A6D0_9TELE</name>
<evidence type="ECO:0000313" key="1">
    <source>
        <dbReference type="EMBL" id="KAJ4919052.1"/>
    </source>
</evidence>
<dbReference type="Proteomes" id="UP001219934">
    <property type="component" value="Unassembled WGS sequence"/>
</dbReference>
<organism evidence="1 2">
    <name type="scientific">Pogonophryne albipinna</name>
    <dbReference type="NCBI Taxonomy" id="1090488"/>
    <lineage>
        <taxon>Eukaryota</taxon>
        <taxon>Metazoa</taxon>
        <taxon>Chordata</taxon>
        <taxon>Craniata</taxon>
        <taxon>Vertebrata</taxon>
        <taxon>Euteleostomi</taxon>
        <taxon>Actinopterygii</taxon>
        <taxon>Neopterygii</taxon>
        <taxon>Teleostei</taxon>
        <taxon>Neoteleostei</taxon>
        <taxon>Acanthomorphata</taxon>
        <taxon>Eupercaria</taxon>
        <taxon>Perciformes</taxon>
        <taxon>Notothenioidei</taxon>
        <taxon>Pogonophryne</taxon>
    </lineage>
</organism>
<gene>
    <name evidence="1" type="ORF">JOQ06_021806</name>
</gene>
<reference evidence="1" key="1">
    <citation type="submission" date="2022-11" db="EMBL/GenBank/DDBJ databases">
        <title>Chromosome-level genome of Pogonophryne albipinna.</title>
        <authorList>
            <person name="Jo E."/>
        </authorList>
    </citation>
    <scope>NUCLEOTIDE SEQUENCE</scope>
    <source>
        <strain evidence="1">SGF0006</strain>
        <tissue evidence="1">Muscle</tissue>
    </source>
</reference>
<accession>A0AAD6A6D0</accession>
<protein>
    <submittedName>
        <fullName evidence="1">Uncharacterized protein</fullName>
    </submittedName>
</protein>
<comment type="caution">
    <text evidence="1">The sequence shown here is derived from an EMBL/GenBank/DDBJ whole genome shotgun (WGS) entry which is preliminary data.</text>
</comment>
<evidence type="ECO:0000313" key="2">
    <source>
        <dbReference type="Proteomes" id="UP001219934"/>
    </source>
</evidence>